<dbReference type="EMBL" id="JAVFKD010000014">
    <property type="protein sequence ID" value="KAK5991564.1"/>
    <property type="molecule type" value="Genomic_DNA"/>
</dbReference>
<organism evidence="1 2">
    <name type="scientific">Cladobotryum mycophilum</name>
    <dbReference type="NCBI Taxonomy" id="491253"/>
    <lineage>
        <taxon>Eukaryota</taxon>
        <taxon>Fungi</taxon>
        <taxon>Dikarya</taxon>
        <taxon>Ascomycota</taxon>
        <taxon>Pezizomycotina</taxon>
        <taxon>Sordariomycetes</taxon>
        <taxon>Hypocreomycetidae</taxon>
        <taxon>Hypocreales</taxon>
        <taxon>Hypocreaceae</taxon>
        <taxon>Cladobotryum</taxon>
    </lineage>
</organism>
<proteinExistence type="predicted"/>
<keyword evidence="2" id="KW-1185">Reference proteome</keyword>
<evidence type="ECO:0000313" key="1">
    <source>
        <dbReference type="EMBL" id="KAK5991564.1"/>
    </source>
</evidence>
<reference evidence="1 2" key="1">
    <citation type="submission" date="2024-01" db="EMBL/GenBank/DDBJ databases">
        <title>Complete genome of Cladobotryum mycophilum ATHUM6906.</title>
        <authorList>
            <person name="Christinaki A.C."/>
            <person name="Myridakis A.I."/>
            <person name="Kouvelis V.N."/>
        </authorList>
    </citation>
    <scope>NUCLEOTIDE SEQUENCE [LARGE SCALE GENOMIC DNA]</scope>
    <source>
        <strain evidence="1 2">ATHUM6906</strain>
    </source>
</reference>
<sequence>MSRVELTWHLKLWQETGRRPELLLGAFEHMYPANPRLHHSYRATPKNVPECQILLPIPNGDLLRPGFSVFSSRAFLWTKALLKVLDGPICNMQKLKQCRVALPTSCFLVWKFRTPSYLADFEDELDLSVV</sequence>
<protein>
    <submittedName>
        <fullName evidence="1">Uncharacterized protein</fullName>
    </submittedName>
</protein>
<comment type="caution">
    <text evidence="1">The sequence shown here is derived from an EMBL/GenBank/DDBJ whole genome shotgun (WGS) entry which is preliminary data.</text>
</comment>
<name>A0ABR0SHS5_9HYPO</name>
<gene>
    <name evidence="1" type="ORF">PT974_09849</name>
</gene>
<dbReference type="Proteomes" id="UP001338125">
    <property type="component" value="Unassembled WGS sequence"/>
</dbReference>
<evidence type="ECO:0000313" key="2">
    <source>
        <dbReference type="Proteomes" id="UP001338125"/>
    </source>
</evidence>
<accession>A0ABR0SHS5</accession>